<dbReference type="InParanoid" id="E9GFG8"/>
<dbReference type="HOGENOM" id="CLU_367327_0_0_1"/>
<dbReference type="OrthoDB" id="6352154at2759"/>
<evidence type="ECO:0000313" key="3">
    <source>
        <dbReference type="EMBL" id="EFX81812.1"/>
    </source>
</evidence>
<feature type="region of interest" description="Disordered" evidence="2">
    <location>
        <begin position="660"/>
        <end position="699"/>
    </location>
</feature>
<reference evidence="3 4" key="1">
    <citation type="journal article" date="2011" name="Science">
        <title>The ecoresponsive genome of Daphnia pulex.</title>
        <authorList>
            <person name="Colbourne J.K."/>
            <person name="Pfrender M.E."/>
            <person name="Gilbert D."/>
            <person name="Thomas W.K."/>
            <person name="Tucker A."/>
            <person name="Oakley T.H."/>
            <person name="Tokishita S."/>
            <person name="Aerts A."/>
            <person name="Arnold G.J."/>
            <person name="Basu M.K."/>
            <person name="Bauer D.J."/>
            <person name="Caceres C.E."/>
            <person name="Carmel L."/>
            <person name="Casola C."/>
            <person name="Choi J.H."/>
            <person name="Detter J.C."/>
            <person name="Dong Q."/>
            <person name="Dusheyko S."/>
            <person name="Eads B.D."/>
            <person name="Frohlich T."/>
            <person name="Geiler-Samerotte K.A."/>
            <person name="Gerlach D."/>
            <person name="Hatcher P."/>
            <person name="Jogdeo S."/>
            <person name="Krijgsveld J."/>
            <person name="Kriventseva E.V."/>
            <person name="Kultz D."/>
            <person name="Laforsch C."/>
            <person name="Lindquist E."/>
            <person name="Lopez J."/>
            <person name="Manak J.R."/>
            <person name="Muller J."/>
            <person name="Pangilinan J."/>
            <person name="Patwardhan R.P."/>
            <person name="Pitluck S."/>
            <person name="Pritham E.J."/>
            <person name="Rechtsteiner A."/>
            <person name="Rho M."/>
            <person name="Rogozin I.B."/>
            <person name="Sakarya O."/>
            <person name="Salamov A."/>
            <person name="Schaack S."/>
            <person name="Shapiro H."/>
            <person name="Shiga Y."/>
            <person name="Skalitzky C."/>
            <person name="Smith Z."/>
            <person name="Souvorov A."/>
            <person name="Sung W."/>
            <person name="Tang Z."/>
            <person name="Tsuchiya D."/>
            <person name="Tu H."/>
            <person name="Vos H."/>
            <person name="Wang M."/>
            <person name="Wolf Y.I."/>
            <person name="Yamagata H."/>
            <person name="Yamada T."/>
            <person name="Ye Y."/>
            <person name="Shaw J.R."/>
            <person name="Andrews J."/>
            <person name="Crease T.J."/>
            <person name="Tang H."/>
            <person name="Lucas S.M."/>
            <person name="Robertson H.M."/>
            <person name="Bork P."/>
            <person name="Koonin E.V."/>
            <person name="Zdobnov E.M."/>
            <person name="Grigoriev I.V."/>
            <person name="Lynch M."/>
            <person name="Boore J.L."/>
        </authorList>
    </citation>
    <scope>NUCLEOTIDE SEQUENCE [LARGE SCALE GENOMIC DNA]</scope>
</reference>
<protein>
    <submittedName>
        <fullName evidence="3">Uncharacterized protein</fullName>
    </submittedName>
</protein>
<feature type="compositionally biased region" description="Low complexity" evidence="2">
    <location>
        <begin position="670"/>
        <end position="684"/>
    </location>
</feature>
<keyword evidence="4" id="KW-1185">Reference proteome</keyword>
<organism evidence="3 4">
    <name type="scientific">Daphnia pulex</name>
    <name type="common">Water flea</name>
    <dbReference type="NCBI Taxonomy" id="6669"/>
    <lineage>
        <taxon>Eukaryota</taxon>
        <taxon>Metazoa</taxon>
        <taxon>Ecdysozoa</taxon>
        <taxon>Arthropoda</taxon>
        <taxon>Crustacea</taxon>
        <taxon>Branchiopoda</taxon>
        <taxon>Diplostraca</taxon>
        <taxon>Cladocera</taxon>
        <taxon>Anomopoda</taxon>
        <taxon>Daphniidae</taxon>
        <taxon>Daphnia</taxon>
    </lineage>
</organism>
<dbReference type="KEGG" id="dpx:DAPPUDRAFT_241952"/>
<dbReference type="EMBL" id="GL732542">
    <property type="protein sequence ID" value="EFX81812.1"/>
    <property type="molecule type" value="Genomic_DNA"/>
</dbReference>
<proteinExistence type="predicted"/>
<feature type="region of interest" description="Disordered" evidence="2">
    <location>
        <begin position="30"/>
        <end position="57"/>
    </location>
</feature>
<evidence type="ECO:0000313" key="4">
    <source>
        <dbReference type="Proteomes" id="UP000000305"/>
    </source>
</evidence>
<dbReference type="OMA" id="TCHETEN"/>
<evidence type="ECO:0000256" key="2">
    <source>
        <dbReference type="SAM" id="MobiDB-lite"/>
    </source>
</evidence>
<accession>E9GFG8</accession>
<evidence type="ECO:0000256" key="1">
    <source>
        <dbReference type="SAM" id="Coils"/>
    </source>
</evidence>
<feature type="coiled-coil region" evidence="1">
    <location>
        <begin position="493"/>
        <end position="593"/>
    </location>
</feature>
<dbReference type="AlphaFoldDB" id="E9GFG8"/>
<feature type="compositionally biased region" description="Polar residues" evidence="2">
    <location>
        <begin position="45"/>
        <end position="57"/>
    </location>
</feature>
<dbReference type="Proteomes" id="UP000000305">
    <property type="component" value="Unassembled WGS sequence"/>
</dbReference>
<feature type="coiled-coil region" evidence="1">
    <location>
        <begin position="77"/>
        <end position="146"/>
    </location>
</feature>
<name>E9GFG8_DAPPU</name>
<feature type="coiled-coil region" evidence="1">
    <location>
        <begin position="191"/>
        <end position="464"/>
    </location>
</feature>
<gene>
    <name evidence="3" type="ORF">DAPPUDRAFT_241952</name>
</gene>
<dbReference type="STRING" id="6669.E9GFG8"/>
<sequence length="759" mass="86841">MSQRGASQNFLFKYAPLRLKGVNNQQQLSNNSKVYPFGTPYSPRAPQSQSNNTSIDESATTGIETNYSEQGDLNSSLENIAKVCQRQERRNREMQLQLESATAEMERLKGLLDTAASEIDQLHNINEKLKDSHQKLEKELKEVDHLYTDVKTTAADTAQILEDARKDKQTWLSNFERLLINHYDKREMQLRNEFQQIIDEKEVKLNAMRCEAEHLEIQFHGTAEIRAEIASSREQIKQLNSVNDAKETELNTLRDKLITIQEAVATYEDTKHSLNILTKERAALQERYSVIEKQCISTGDALVDCMNDRNRLENSVNELNKKLEEESKKTIHSISETQELIQQLTTCQQMLEEKTTKMEDLCNQLSILNEHNRDLERKTREAESIFAGQETSQRLIADLEKQIAELKFQLSEKAIELQCKEKKIEETENALKDLSLHSHSDEQLAIIEENNRELQRKFDEKAQELEAALVCRENSQRLKADLKCQLISKSIELQYKGERMEEMEKALDELTQKSLNAERAETCRSEVDMPRQKEKLEIDALKTSLNLKNLELESISGEYEEAQKIMASSERKIADLELSVSLLERRLETEREQASLPNQQPVIKTAVEPARPLRPILKQTFSDVKQQELASQDKGDQAKTAMDTLNLLQKANAMAKAAEVKRRDSGGSQISMMIKPSSPSSSSKPSEKRRRFDTPDGLRASAIKMDLRDCVDIDSPVLRNNSGVRTPRFLPRSNSTANFTSVELPPGTEDLEFDTNEFF</sequence>
<keyword evidence="1" id="KW-0175">Coiled coil</keyword>